<comment type="catalytic activity">
    <reaction evidence="3">
        <text>RX + glutathione = an S-substituted glutathione + a halide anion + H(+)</text>
        <dbReference type="Rhea" id="RHEA:16437"/>
        <dbReference type="ChEBI" id="CHEBI:15378"/>
        <dbReference type="ChEBI" id="CHEBI:16042"/>
        <dbReference type="ChEBI" id="CHEBI:17792"/>
        <dbReference type="ChEBI" id="CHEBI:57925"/>
        <dbReference type="ChEBI" id="CHEBI:90779"/>
        <dbReference type="EC" id="2.5.1.18"/>
    </reaction>
</comment>
<dbReference type="SFLD" id="SFLDS00019">
    <property type="entry name" value="Glutathione_Transferase_(cytos"/>
    <property type="match status" value="1"/>
</dbReference>
<name>A0A8H3AET2_9AGAM</name>
<sequence length="215" mass="24228">MVNVTIHGFAMSTCTQRVVTTCNELGINYNVVNVDFLTKEHQNPEYIETKNPFGAVPVLVDEDGTQIFESRAICRYLVAKYGRESGLIPSQSDLKAYGLFEQAASIEYSSFDPYAGPLIRENVFMKMMTGRDGDKVLAQKNIDSLNAKMEGYERILSKQKYLAGENFTLADLFHLPYGRHVNQIEPTIMGSKPSVKRWWDDISSRASWRAVAAPN</sequence>
<evidence type="ECO:0000313" key="7">
    <source>
        <dbReference type="EMBL" id="CAE6414497.1"/>
    </source>
</evidence>
<dbReference type="SUPFAM" id="SSF47616">
    <property type="entry name" value="GST C-terminal domain-like"/>
    <property type="match status" value="1"/>
</dbReference>
<evidence type="ECO:0000256" key="2">
    <source>
        <dbReference type="ARBA" id="ARBA00022679"/>
    </source>
</evidence>
<dbReference type="SFLD" id="SFLDG00358">
    <property type="entry name" value="Main_(cytGST)"/>
    <property type="match status" value="1"/>
</dbReference>
<reference evidence="7" key="1">
    <citation type="submission" date="2021-01" db="EMBL/GenBank/DDBJ databases">
        <authorList>
            <person name="Kaushik A."/>
        </authorList>
    </citation>
    <scope>NUCLEOTIDE SEQUENCE</scope>
    <source>
        <strain evidence="7">AG6-10EEA</strain>
    </source>
</reference>
<dbReference type="InterPro" id="IPR004045">
    <property type="entry name" value="Glutathione_S-Trfase_N"/>
</dbReference>
<dbReference type="PANTHER" id="PTHR43900:SF3">
    <property type="entry name" value="GLUTATHIONE S-TRANSFERASE RHO"/>
    <property type="match status" value="1"/>
</dbReference>
<evidence type="ECO:0000256" key="1">
    <source>
        <dbReference type="ARBA" id="ARBA00012452"/>
    </source>
</evidence>
<accession>A0A8H3AET2</accession>
<dbReference type="InterPro" id="IPR036282">
    <property type="entry name" value="Glutathione-S-Trfase_C_sf"/>
</dbReference>
<dbReference type="GO" id="GO:0004364">
    <property type="term" value="F:glutathione transferase activity"/>
    <property type="evidence" value="ECO:0007669"/>
    <property type="project" value="UniProtKB-EC"/>
</dbReference>
<dbReference type="AlphaFoldDB" id="A0A8H3AET2"/>
<dbReference type="Proteomes" id="UP000663853">
    <property type="component" value="Unassembled WGS sequence"/>
</dbReference>
<proteinExistence type="inferred from homology"/>
<evidence type="ECO:0000256" key="3">
    <source>
        <dbReference type="ARBA" id="ARBA00047960"/>
    </source>
</evidence>
<evidence type="ECO:0000313" key="8">
    <source>
        <dbReference type="Proteomes" id="UP000663853"/>
    </source>
</evidence>
<dbReference type="FunFam" id="3.40.30.10:FF:000016">
    <property type="entry name" value="Glutathione S-transferase F2"/>
    <property type="match status" value="1"/>
</dbReference>
<dbReference type="PANTHER" id="PTHR43900">
    <property type="entry name" value="GLUTATHIONE S-TRANSFERASE RHO"/>
    <property type="match status" value="1"/>
</dbReference>
<dbReference type="InterPro" id="IPR004046">
    <property type="entry name" value="GST_C"/>
</dbReference>
<evidence type="ECO:0000256" key="4">
    <source>
        <dbReference type="RuleBase" id="RU003494"/>
    </source>
</evidence>
<evidence type="ECO:0000259" key="5">
    <source>
        <dbReference type="PROSITE" id="PS50404"/>
    </source>
</evidence>
<dbReference type="Pfam" id="PF02798">
    <property type="entry name" value="GST_N"/>
    <property type="match status" value="1"/>
</dbReference>
<dbReference type="InterPro" id="IPR040079">
    <property type="entry name" value="Glutathione_S-Trfase"/>
</dbReference>
<dbReference type="GO" id="GO:0043295">
    <property type="term" value="F:glutathione binding"/>
    <property type="evidence" value="ECO:0007669"/>
    <property type="project" value="TreeGrafter"/>
</dbReference>
<dbReference type="PROSITE" id="PS50405">
    <property type="entry name" value="GST_CTER"/>
    <property type="match status" value="1"/>
</dbReference>
<comment type="caution">
    <text evidence="7">The sequence shown here is derived from an EMBL/GenBank/DDBJ whole genome shotgun (WGS) entry which is preliminary data.</text>
</comment>
<dbReference type="Pfam" id="PF00043">
    <property type="entry name" value="GST_C"/>
    <property type="match status" value="1"/>
</dbReference>
<evidence type="ECO:0000259" key="6">
    <source>
        <dbReference type="PROSITE" id="PS50405"/>
    </source>
</evidence>
<keyword evidence="2" id="KW-0808">Transferase</keyword>
<feature type="domain" description="GST N-terminal" evidence="5">
    <location>
        <begin position="2"/>
        <end position="85"/>
    </location>
</feature>
<comment type="similarity">
    <text evidence="4">Belongs to the GST superfamily.</text>
</comment>
<organism evidence="7 8">
    <name type="scientific">Rhizoctonia solani</name>
    <dbReference type="NCBI Taxonomy" id="456999"/>
    <lineage>
        <taxon>Eukaryota</taxon>
        <taxon>Fungi</taxon>
        <taxon>Dikarya</taxon>
        <taxon>Basidiomycota</taxon>
        <taxon>Agaricomycotina</taxon>
        <taxon>Agaricomycetes</taxon>
        <taxon>Cantharellales</taxon>
        <taxon>Ceratobasidiaceae</taxon>
        <taxon>Rhizoctonia</taxon>
    </lineage>
</organism>
<dbReference type="InterPro" id="IPR036249">
    <property type="entry name" value="Thioredoxin-like_sf"/>
</dbReference>
<dbReference type="GO" id="GO:0005737">
    <property type="term" value="C:cytoplasm"/>
    <property type="evidence" value="ECO:0007669"/>
    <property type="project" value="TreeGrafter"/>
</dbReference>
<dbReference type="GO" id="GO:0006749">
    <property type="term" value="P:glutathione metabolic process"/>
    <property type="evidence" value="ECO:0007669"/>
    <property type="project" value="TreeGrafter"/>
</dbReference>
<feature type="domain" description="GST C-terminal" evidence="6">
    <location>
        <begin position="93"/>
        <end position="215"/>
    </location>
</feature>
<protein>
    <recommendedName>
        <fullName evidence="1">glutathione transferase</fullName>
        <ecNumber evidence="1">2.5.1.18</ecNumber>
    </recommendedName>
</protein>
<dbReference type="EC" id="2.5.1.18" evidence="1"/>
<dbReference type="InterPro" id="IPR010987">
    <property type="entry name" value="Glutathione-S-Trfase_C-like"/>
</dbReference>
<dbReference type="Gene3D" id="3.40.30.10">
    <property type="entry name" value="Glutaredoxin"/>
    <property type="match status" value="1"/>
</dbReference>
<dbReference type="EMBL" id="CAJMXA010000070">
    <property type="protein sequence ID" value="CAE6414497.1"/>
    <property type="molecule type" value="Genomic_DNA"/>
</dbReference>
<dbReference type="PROSITE" id="PS50404">
    <property type="entry name" value="GST_NTER"/>
    <property type="match status" value="1"/>
</dbReference>
<dbReference type="SUPFAM" id="SSF52833">
    <property type="entry name" value="Thioredoxin-like"/>
    <property type="match status" value="1"/>
</dbReference>
<gene>
    <name evidence="7" type="ORF">RDB_LOCUS4648</name>
</gene>
<dbReference type="Gene3D" id="1.20.1050.10">
    <property type="match status" value="1"/>
</dbReference>